<evidence type="ECO:0000256" key="2">
    <source>
        <dbReference type="ARBA" id="ARBA00023125"/>
    </source>
</evidence>
<dbReference type="OrthoDB" id="9803764at2"/>
<dbReference type="Gene3D" id="2.60.40.10">
    <property type="entry name" value="Immunoglobulins"/>
    <property type="match status" value="1"/>
</dbReference>
<dbReference type="SUPFAM" id="SSF46689">
    <property type="entry name" value="Homeodomain-like"/>
    <property type="match status" value="1"/>
</dbReference>
<keyword evidence="2" id="KW-0238">DNA-binding</keyword>
<feature type="transmembrane region" description="Helical" evidence="4">
    <location>
        <begin position="708"/>
        <end position="732"/>
    </location>
</feature>
<name>A0A0F4NJV2_9VIBR</name>
<dbReference type="PROSITE" id="PS00041">
    <property type="entry name" value="HTH_ARAC_FAMILY_1"/>
    <property type="match status" value="1"/>
</dbReference>
<dbReference type="PANTHER" id="PTHR43280">
    <property type="entry name" value="ARAC-FAMILY TRANSCRIPTIONAL REGULATOR"/>
    <property type="match status" value="1"/>
</dbReference>
<dbReference type="PANTHER" id="PTHR43280:SF28">
    <property type="entry name" value="HTH-TYPE TRANSCRIPTIONAL ACTIVATOR RHAS"/>
    <property type="match status" value="1"/>
</dbReference>
<comment type="caution">
    <text evidence="6">The sequence shown here is derived from an EMBL/GenBank/DDBJ whole genome shotgun (WGS) entry which is preliminary data.</text>
</comment>
<feature type="domain" description="HTH araC/xylS-type" evidence="5">
    <location>
        <begin position="980"/>
        <end position="1078"/>
    </location>
</feature>
<sequence>MAAHVSPKLFYPLPTLAQGKVFAAKQLFLADDGGLWLQDVRNNVLFYDGQHILPEQGSALDSDSAQIAFIDNAFWTFFHNEIYRNVPNQEKELVFSLTPGTEILKIGTSQRYVWLADERNFYTYHLDSGEFQTFSLMELYHYNQSSQITINDAKFILSKWVVATDAGVYLSNDDHFEHVPKSGKNYVEKLYFSETRRELIGGSLSGAIIFSIDQPNDPIRTISGSHVLSITETDQEYWIGTEKGLYVYRFLTGETQKFEHGIGVGSRLDGEKIYALLNDHAGGVWVATDRGVRYFSLYSHQFTRYSNESLYLSRGEKLVGLTRRKGGDGYWLLTSKGVYQLELHHTAQRKLVYRGDVHDIEEHNGVLWLATDEGIVCIEADSGEIIADNLPNFLKTTKVLLIEFNHHNKVWGASETELWSFDLATRQLTQYGSDWMIDKYLPAQLTHMYVTSQDYVMLGTEHGSYLVRDGQISFAGESVTYGEVIDVLQPNDKELWIASRYGLYSLDLYQNTAESLDMVNGHVTPKCLIENQDGIWLTSSTGLSRYTSDGRIVQHYGEPFGVINNEFLPDMCSFESSSERVILLGAESTLVKVDTEQLVASQLPSTQVIFSQIKRNQKQYSLANTVKQVPEIGYGESISFQFGYLPSASNIILEYRLNQSSEWQSLDGSTLSVEHLMPGQYQLEVRPVRSDRVKGESNRYQFIVSEPWFLSNFALFTFALALLSVIAIIAYWRSRLMAQTNRELKAQVALKTSQLRHQSRVLLGNNNQLRKQLHVRWLFYSQSIEKLKQRLNATVAKGLTPSQLTEYMLQELDMLVNIRSANGKSLPIFNITMVLRSVITGWKNELNRVGIQIELKADEDLFVAVKDFNLDELFNVLFDGMLRRCYRNQVVAIQLMQREGMVVFSMLDQGSALDIDTTSVSSNDNLSKLVTQSGGDIHLFSSKERNLIEIAWQESLPIDGSAVVAEEDENLLNHDDVWLSKVRQLVEAHYADPEFSTSSAAKLLYVSERSLQRRLKSSIEKTFTEYLTEVRLDNACLRLLAGERVSDVAFECGFNDPSYFSQRFKHRFGMSPTQFVEEQAAC</sequence>
<keyword evidence="4" id="KW-0812">Transmembrane</keyword>
<keyword evidence="3" id="KW-0804">Transcription</keyword>
<dbReference type="GO" id="GO:0043565">
    <property type="term" value="F:sequence-specific DNA binding"/>
    <property type="evidence" value="ECO:0007669"/>
    <property type="project" value="InterPro"/>
</dbReference>
<dbReference type="Proteomes" id="UP000033673">
    <property type="component" value="Unassembled WGS sequence"/>
</dbReference>
<evidence type="ECO:0000256" key="4">
    <source>
        <dbReference type="SAM" id="Phobius"/>
    </source>
</evidence>
<reference evidence="6 7" key="1">
    <citation type="journal article" date="2015" name="BMC Genomics">
        <title>Genome mining reveals unlocked bioactive potential of marine Gram-negative bacteria.</title>
        <authorList>
            <person name="Machado H."/>
            <person name="Sonnenschein E.C."/>
            <person name="Melchiorsen J."/>
            <person name="Gram L."/>
        </authorList>
    </citation>
    <scope>NUCLEOTIDE SEQUENCE [LARGE SCALE GENOMIC DNA]</scope>
    <source>
        <strain evidence="6 7">S2757</strain>
    </source>
</reference>
<dbReference type="GO" id="GO:0003700">
    <property type="term" value="F:DNA-binding transcription factor activity"/>
    <property type="evidence" value="ECO:0007669"/>
    <property type="project" value="InterPro"/>
</dbReference>
<dbReference type="EMBL" id="JXXV01000016">
    <property type="protein sequence ID" value="KJY83435.1"/>
    <property type="molecule type" value="Genomic_DNA"/>
</dbReference>
<dbReference type="PRINTS" id="PR00032">
    <property type="entry name" value="HTHARAC"/>
</dbReference>
<accession>A0A0F4NJV2</accession>
<dbReference type="InterPro" id="IPR009057">
    <property type="entry name" value="Homeodomain-like_sf"/>
</dbReference>
<dbReference type="STRING" id="579748.TW81_08575"/>
<dbReference type="SMART" id="SM00342">
    <property type="entry name" value="HTH_ARAC"/>
    <property type="match status" value="1"/>
</dbReference>
<evidence type="ECO:0000256" key="1">
    <source>
        <dbReference type="ARBA" id="ARBA00023015"/>
    </source>
</evidence>
<keyword evidence="7" id="KW-1185">Reference proteome</keyword>
<evidence type="ECO:0000313" key="6">
    <source>
        <dbReference type="EMBL" id="KJY83435.1"/>
    </source>
</evidence>
<dbReference type="PATRIC" id="fig|579748.3.peg.1765"/>
<dbReference type="InterPro" id="IPR018060">
    <property type="entry name" value="HTH_AraC"/>
</dbReference>
<dbReference type="Gene3D" id="1.10.10.60">
    <property type="entry name" value="Homeodomain-like"/>
    <property type="match status" value="1"/>
</dbReference>
<keyword evidence="4" id="KW-0472">Membrane</keyword>
<protein>
    <submittedName>
        <fullName evidence="6">AraC family transcriptional regulator</fullName>
    </submittedName>
</protein>
<dbReference type="InterPro" id="IPR020449">
    <property type="entry name" value="Tscrpt_reg_AraC-type_HTH"/>
</dbReference>
<proteinExistence type="predicted"/>
<evidence type="ECO:0000259" key="5">
    <source>
        <dbReference type="PROSITE" id="PS01124"/>
    </source>
</evidence>
<gene>
    <name evidence="6" type="ORF">TW81_08575</name>
</gene>
<evidence type="ECO:0000313" key="7">
    <source>
        <dbReference type="Proteomes" id="UP000033673"/>
    </source>
</evidence>
<organism evidence="6 7">
    <name type="scientific">Vibrio galatheae</name>
    <dbReference type="NCBI Taxonomy" id="579748"/>
    <lineage>
        <taxon>Bacteria</taxon>
        <taxon>Pseudomonadati</taxon>
        <taxon>Pseudomonadota</taxon>
        <taxon>Gammaproteobacteria</taxon>
        <taxon>Vibrionales</taxon>
        <taxon>Vibrionaceae</taxon>
        <taxon>Vibrio</taxon>
    </lineage>
</organism>
<dbReference type="Pfam" id="PF12833">
    <property type="entry name" value="HTH_18"/>
    <property type="match status" value="1"/>
</dbReference>
<dbReference type="AlphaFoldDB" id="A0A0F4NJV2"/>
<dbReference type="SUPFAM" id="SSF63829">
    <property type="entry name" value="Calcium-dependent phosphotriesterase"/>
    <property type="match status" value="1"/>
</dbReference>
<dbReference type="InterPro" id="IPR015943">
    <property type="entry name" value="WD40/YVTN_repeat-like_dom_sf"/>
</dbReference>
<keyword evidence="1" id="KW-0805">Transcription regulation</keyword>
<keyword evidence="4" id="KW-1133">Transmembrane helix</keyword>
<dbReference type="InterPro" id="IPR013783">
    <property type="entry name" value="Ig-like_fold"/>
</dbReference>
<dbReference type="PROSITE" id="PS01124">
    <property type="entry name" value="HTH_ARAC_FAMILY_2"/>
    <property type="match status" value="1"/>
</dbReference>
<dbReference type="InterPro" id="IPR018062">
    <property type="entry name" value="HTH_AraC-typ_CS"/>
</dbReference>
<evidence type="ECO:0000256" key="3">
    <source>
        <dbReference type="ARBA" id="ARBA00023163"/>
    </source>
</evidence>
<dbReference type="Gene3D" id="2.130.10.10">
    <property type="entry name" value="YVTN repeat-like/Quinoprotein amine dehydrogenase"/>
    <property type="match status" value="2"/>
</dbReference>